<dbReference type="AlphaFoldDB" id="A0A7S4M622"/>
<evidence type="ECO:0000256" key="1">
    <source>
        <dbReference type="SAM" id="MobiDB-lite"/>
    </source>
</evidence>
<gene>
    <name evidence="2" type="ORF">CPOL0286_LOCUS4920</name>
</gene>
<feature type="region of interest" description="Disordered" evidence="1">
    <location>
        <begin position="84"/>
        <end position="105"/>
    </location>
</feature>
<accession>A0A7S4M622</accession>
<sequence>VGADRRAGREHECGDVGKVLLDREILGERLGRAVVVWDAVAQVAMLTGTGTPREAKPVQELKDARFNAKELRDAKFSLGQLKRAWQPSVEPSEGIVTSRTPPGAQ</sequence>
<evidence type="ECO:0000313" key="2">
    <source>
        <dbReference type="EMBL" id="CAE2203544.1"/>
    </source>
</evidence>
<proteinExistence type="predicted"/>
<protein>
    <submittedName>
        <fullName evidence="2">Uncharacterized protein</fullName>
    </submittedName>
</protein>
<name>A0A7S4M622_9EUKA</name>
<organism evidence="2">
    <name type="scientific">Prymnesium polylepis</name>
    <dbReference type="NCBI Taxonomy" id="72548"/>
    <lineage>
        <taxon>Eukaryota</taxon>
        <taxon>Haptista</taxon>
        <taxon>Haptophyta</taxon>
        <taxon>Prymnesiophyceae</taxon>
        <taxon>Prymnesiales</taxon>
        <taxon>Prymnesiaceae</taxon>
        <taxon>Prymnesium</taxon>
    </lineage>
</organism>
<feature type="non-terminal residue" evidence="2">
    <location>
        <position position="1"/>
    </location>
</feature>
<reference evidence="2" key="1">
    <citation type="submission" date="2021-01" db="EMBL/GenBank/DDBJ databases">
        <authorList>
            <person name="Corre E."/>
            <person name="Pelletier E."/>
            <person name="Niang G."/>
            <person name="Scheremetjew M."/>
            <person name="Finn R."/>
            <person name="Kale V."/>
            <person name="Holt S."/>
            <person name="Cochrane G."/>
            <person name="Meng A."/>
            <person name="Brown T."/>
            <person name="Cohen L."/>
        </authorList>
    </citation>
    <scope>NUCLEOTIDE SEQUENCE</scope>
    <source>
        <strain evidence="2">UIO037</strain>
    </source>
</reference>
<feature type="compositionally biased region" description="Polar residues" evidence="1">
    <location>
        <begin position="95"/>
        <end position="105"/>
    </location>
</feature>
<dbReference type="EMBL" id="HBKO01011012">
    <property type="protein sequence ID" value="CAE2203544.1"/>
    <property type="molecule type" value="Transcribed_RNA"/>
</dbReference>